<protein>
    <submittedName>
        <fullName evidence="1">Uncharacterized protein</fullName>
    </submittedName>
</protein>
<gene>
    <name evidence="1" type="ORF">SAMN05428946_2275</name>
</gene>
<keyword evidence="2" id="KW-1185">Reference proteome</keyword>
<name>A0A1U7PLS3_9BACI</name>
<dbReference type="OrthoDB" id="1691135at2"/>
<dbReference type="STRING" id="550447.SAMN05428946_2275"/>
<dbReference type="RefSeq" id="WP_076758983.1">
    <property type="nucleotide sequence ID" value="NZ_FTPL01000003.1"/>
</dbReference>
<evidence type="ECO:0000313" key="1">
    <source>
        <dbReference type="EMBL" id="SIT88444.1"/>
    </source>
</evidence>
<sequence>METRTIGKWTIGLEPPKAREPYPPCGCRSCLNFREAVMDLNDVERDLFRQLGINPALPDLLSDFPADRDSERLYLGHYALGGRLLSGPLTAPENWQEENTALIGRFRIGFSGGQDLQLEFEAVLPWVLEEPQED</sequence>
<dbReference type="Proteomes" id="UP000187550">
    <property type="component" value="Unassembled WGS sequence"/>
</dbReference>
<organism evidence="1 2">
    <name type="scientific">Edaphobacillus lindanitolerans</name>
    <dbReference type="NCBI Taxonomy" id="550447"/>
    <lineage>
        <taxon>Bacteria</taxon>
        <taxon>Bacillati</taxon>
        <taxon>Bacillota</taxon>
        <taxon>Bacilli</taxon>
        <taxon>Bacillales</taxon>
        <taxon>Bacillaceae</taxon>
        <taxon>Edaphobacillus</taxon>
    </lineage>
</organism>
<evidence type="ECO:0000313" key="2">
    <source>
        <dbReference type="Proteomes" id="UP000187550"/>
    </source>
</evidence>
<reference evidence="2" key="1">
    <citation type="submission" date="2017-01" db="EMBL/GenBank/DDBJ databases">
        <authorList>
            <person name="Varghese N."/>
            <person name="Submissions S."/>
        </authorList>
    </citation>
    <scope>NUCLEOTIDE SEQUENCE [LARGE SCALE GENOMIC DNA]</scope>
    <source>
        <strain evidence="2">MNA4</strain>
    </source>
</reference>
<dbReference type="EMBL" id="FTPL01000003">
    <property type="protein sequence ID" value="SIT88444.1"/>
    <property type="molecule type" value="Genomic_DNA"/>
</dbReference>
<dbReference type="AlphaFoldDB" id="A0A1U7PLS3"/>
<accession>A0A1U7PLS3</accession>
<proteinExistence type="predicted"/>